<dbReference type="AlphaFoldDB" id="A0A0D2AD34"/>
<dbReference type="PANTHER" id="PTHR31896:SF64">
    <property type="entry name" value="TRICHOTHECENE 3-O-ACETYLTRANSFERASE"/>
    <property type="match status" value="1"/>
</dbReference>
<name>A0A0D2AD34_9PEZI</name>
<evidence type="ECO:0000313" key="4">
    <source>
        <dbReference type="Proteomes" id="UP000053259"/>
    </source>
</evidence>
<dbReference type="VEuPathDB" id="FungiDB:PV09_04025"/>
<dbReference type="RefSeq" id="XP_016214712.1">
    <property type="nucleotide sequence ID" value="XM_016357308.1"/>
</dbReference>
<evidence type="ECO:0000313" key="3">
    <source>
        <dbReference type="EMBL" id="KIW04843.1"/>
    </source>
</evidence>
<evidence type="ECO:0000256" key="1">
    <source>
        <dbReference type="ARBA" id="ARBA00022679"/>
    </source>
</evidence>
<dbReference type="FunCoup" id="A0A0D2AD34">
    <property type="interactions" value="66"/>
</dbReference>
<dbReference type="HOGENOM" id="CLU_026450_5_0_1"/>
<feature type="domain" description="Trichothecene 3-O-acetyltransferase-like N-terminal" evidence="2">
    <location>
        <begin position="23"/>
        <end position="173"/>
    </location>
</feature>
<dbReference type="GO" id="GO:0016740">
    <property type="term" value="F:transferase activity"/>
    <property type="evidence" value="ECO:0007669"/>
    <property type="project" value="UniProtKB-KW"/>
</dbReference>
<dbReference type="STRING" id="253628.A0A0D2AD34"/>
<dbReference type="EMBL" id="KN847539">
    <property type="protein sequence ID" value="KIW04843.1"/>
    <property type="molecule type" value="Genomic_DNA"/>
</dbReference>
<dbReference type="Gene3D" id="3.30.559.10">
    <property type="entry name" value="Chloramphenicol acetyltransferase-like domain"/>
    <property type="match status" value="2"/>
</dbReference>
<proteinExistence type="predicted"/>
<organism evidence="3 4">
    <name type="scientific">Verruconis gallopava</name>
    <dbReference type="NCBI Taxonomy" id="253628"/>
    <lineage>
        <taxon>Eukaryota</taxon>
        <taxon>Fungi</taxon>
        <taxon>Dikarya</taxon>
        <taxon>Ascomycota</taxon>
        <taxon>Pezizomycotina</taxon>
        <taxon>Dothideomycetes</taxon>
        <taxon>Pleosporomycetidae</taxon>
        <taxon>Venturiales</taxon>
        <taxon>Sympoventuriaceae</taxon>
        <taxon>Verruconis</taxon>
    </lineage>
</organism>
<dbReference type="GeneID" id="27311998"/>
<dbReference type="Proteomes" id="UP000053259">
    <property type="component" value="Unassembled WGS sequence"/>
</dbReference>
<gene>
    <name evidence="3" type="ORF">PV09_04025</name>
</gene>
<protein>
    <recommendedName>
        <fullName evidence="2">Trichothecene 3-O-acetyltransferase-like N-terminal domain-containing protein</fullName>
    </recommendedName>
</protein>
<dbReference type="OrthoDB" id="1862401at2759"/>
<dbReference type="PANTHER" id="PTHR31896">
    <property type="entry name" value="FAMILY REGULATORY PROTEIN, PUTATIVE (AFU_ORTHOLOGUE AFUA_3G14730)-RELATED"/>
    <property type="match status" value="1"/>
</dbReference>
<dbReference type="InParanoid" id="A0A0D2AD34"/>
<keyword evidence="1" id="KW-0808">Transferase</keyword>
<keyword evidence="4" id="KW-1185">Reference proteome</keyword>
<evidence type="ECO:0000259" key="2">
    <source>
        <dbReference type="Pfam" id="PF22664"/>
    </source>
</evidence>
<dbReference type="InterPro" id="IPR051283">
    <property type="entry name" value="Sec_Metabolite_Acyltrans"/>
</dbReference>
<dbReference type="Pfam" id="PF22664">
    <property type="entry name" value="TRI-like_N"/>
    <property type="match status" value="1"/>
</dbReference>
<reference evidence="3 4" key="1">
    <citation type="submission" date="2015-01" db="EMBL/GenBank/DDBJ databases">
        <title>The Genome Sequence of Ochroconis gallopava CBS43764.</title>
        <authorList>
            <consortium name="The Broad Institute Genomics Platform"/>
            <person name="Cuomo C."/>
            <person name="de Hoog S."/>
            <person name="Gorbushina A."/>
            <person name="Stielow B."/>
            <person name="Teixiera M."/>
            <person name="Abouelleil A."/>
            <person name="Chapman S.B."/>
            <person name="Priest M."/>
            <person name="Young S.K."/>
            <person name="Wortman J."/>
            <person name="Nusbaum C."/>
            <person name="Birren B."/>
        </authorList>
    </citation>
    <scope>NUCLEOTIDE SEQUENCE [LARGE SCALE GENOMIC DNA]</scope>
    <source>
        <strain evidence="3 4">CBS 43764</strain>
    </source>
</reference>
<dbReference type="InterPro" id="IPR023213">
    <property type="entry name" value="CAT-like_dom_sf"/>
</dbReference>
<dbReference type="InterPro" id="IPR054710">
    <property type="entry name" value="Tri101-like_N"/>
</dbReference>
<sequence length="451" mass="50201">MSSCTQLDFPLDILAQQSRINTIYTQLVFFFVANTSDSDSLTQIISSLDAALSTLYQSFPWTSGNVIEENNRFVIRVSERKPRLIVNDLRTSTSFPDWNALAAAQFPFRWLDENIIAARKTLADATELKTGLPVFLVKVNITQGGLLVSFDSQHGSMDMTGQAELIRLFAKACRHEPYTPSELAIANKDRTNVVPLLNHLDIETELTERSDSGSSHVSPAPARESTLTWAYFIFSARSLSDLKSLAMQNVEKGGFVSTDDSLSAFIWMSLCRARACRFGHEAPYLSTLSRNVDVRRVFSQPSSYTGLLVTSTIHTKSLDELERSSLGSVALQLRAALAPEKLKRQLQVQASLMSRGAGDRYRSVITSDPRLDVRVSSWAKETCCILDFGSPLQHPDAVRTPRFAEGAREGLVYLLPRTKTGEIVVGICLREDDMETLIHDELWSSRSSYIG</sequence>
<accession>A0A0D2AD34</accession>